<dbReference type="InterPro" id="IPR045161">
    <property type="entry name" value="Utp18"/>
</dbReference>
<dbReference type="Pfam" id="PF00400">
    <property type="entry name" value="WD40"/>
    <property type="match status" value="1"/>
</dbReference>
<evidence type="ECO:0000256" key="4">
    <source>
        <dbReference type="ARBA" id="ARBA00022737"/>
    </source>
</evidence>
<dbReference type="SMR" id="A0AAN2H6F9"/>
<keyword evidence="9" id="KW-1185">Reference proteome</keyword>
<keyword evidence="4" id="KW-0677">Repeat</keyword>
<dbReference type="AlphaFoldDB" id="A0AAN2H6F9"/>
<reference evidence="8 9" key="1">
    <citation type="journal article" date="2002" name="Nature">
        <title>The genome sequence of Schizosaccharomyces pombe.</title>
        <authorList>
            <person name="Wood V."/>
            <person name="Gwilliam R."/>
            <person name="Rajandream M.A."/>
            <person name="Lyne M."/>
            <person name="Lyne R."/>
            <person name="Stewart A."/>
            <person name="Sgouros J."/>
            <person name="Peat N."/>
            <person name="Hayles J."/>
            <person name="Baker S."/>
            <person name="Basham D."/>
            <person name="Bowman S."/>
            <person name="Brooks K."/>
            <person name="Brown D."/>
            <person name="Brown S."/>
            <person name="Chillingworth T."/>
            <person name="Churcher C."/>
            <person name="Collins M."/>
            <person name="Connor R."/>
            <person name="Cronin A."/>
            <person name="Davis P."/>
            <person name="Feltwell T."/>
            <person name="Fraser A."/>
            <person name="Gentles S."/>
            <person name="Goble A."/>
            <person name="Hamlin N."/>
            <person name="Harris D."/>
            <person name="Hidalgo J."/>
            <person name="Hodgson G."/>
            <person name="Holroyd S."/>
            <person name="Hornsby T."/>
            <person name="Howarth S."/>
            <person name="Huckle E.J."/>
            <person name="Hunt S."/>
            <person name="Jagels K."/>
            <person name="James K."/>
            <person name="Jones L."/>
            <person name="Jones M."/>
            <person name="Leather S."/>
            <person name="McDonald S."/>
            <person name="McLean J."/>
            <person name="Mooney P."/>
            <person name="Moule S."/>
            <person name="Mungall K."/>
            <person name="Murphy L."/>
            <person name="Niblett D."/>
            <person name="Odell C."/>
            <person name="Oliver K."/>
            <person name="O'Neil S."/>
            <person name="Pearson D."/>
            <person name="Quail M.A."/>
            <person name="Rabbinowitsch E."/>
            <person name="Rutherford K."/>
            <person name="Rutter S."/>
            <person name="Saunders D."/>
            <person name="Seeger K."/>
            <person name="Sharp S."/>
            <person name="Skelton J."/>
            <person name="Simmonds M."/>
            <person name="Squares R."/>
            <person name="Squares S."/>
            <person name="Stevens K."/>
            <person name="Taylor K."/>
            <person name="Taylor R.G."/>
            <person name="Tivey A."/>
            <person name="Walsh S."/>
            <person name="Warren T."/>
            <person name="Whitehead S."/>
            <person name="Woodward J."/>
            <person name="Volckaert G."/>
            <person name="Aert R."/>
            <person name="Robben J."/>
            <person name="Grymonprez B."/>
            <person name="Weltjens I."/>
            <person name="Vanstreels E."/>
            <person name="Rieger M."/>
            <person name="Schafer M."/>
            <person name="Muller-Auer S."/>
            <person name="Gabel C."/>
            <person name="Fuchs M."/>
            <person name="Dusterhoft A."/>
            <person name="Fritzc C."/>
            <person name="Holzer E."/>
            <person name="Moestl D."/>
            <person name="Hilbert H."/>
            <person name="Borzym K."/>
            <person name="Langer I."/>
            <person name="Beck A."/>
            <person name="Lehrach H."/>
            <person name="Reinhardt R."/>
            <person name="Pohl T.M."/>
            <person name="Eger P."/>
            <person name="Zimmermann W."/>
            <person name="Wedler H."/>
            <person name="Wambutt R."/>
            <person name="Purnelle B."/>
            <person name="Goffeau A."/>
            <person name="Cadieu E."/>
            <person name="Dreano S."/>
            <person name="Gloux S."/>
            <person name="Lelaure V."/>
            <person name="Mottier S."/>
            <person name="Galibert F."/>
            <person name="Aves S.J."/>
            <person name="Xiang Z."/>
            <person name="Hunt C."/>
            <person name="Moore K."/>
            <person name="Hurst S.M."/>
            <person name="Lucas M."/>
            <person name="Rochet M."/>
            <person name="Gaillardin C."/>
            <person name="Tallada V.A."/>
            <person name="Garzon A."/>
            <person name="Thode G."/>
            <person name="Daga R.R."/>
            <person name="Cruzado L."/>
            <person name="Jimenez J."/>
            <person name="Sanchez M."/>
            <person name="del Rey F."/>
            <person name="Benito J."/>
            <person name="Dominguez A."/>
            <person name="Revuelta J.L."/>
            <person name="Moreno S."/>
            <person name="Armstrong J."/>
            <person name="Forsburg S.L."/>
            <person name="Cerutti L."/>
            <person name="Lowe T."/>
            <person name="McCombie W.R."/>
            <person name="Paulsen I."/>
            <person name="Potashkin J."/>
            <person name="Shpakovski G.V."/>
            <person name="Ussery D."/>
            <person name="Barrell B.G."/>
            <person name="Nurse P."/>
        </authorList>
    </citation>
    <scope>NUCLEOTIDE SEQUENCE [LARGE SCALE GENOMIC DNA]</scope>
    <source>
        <strain evidence="9">972 / ATCC 24843</strain>
    </source>
</reference>
<dbReference type="KEGG" id="spo:2540529"/>
<evidence type="ECO:0000256" key="7">
    <source>
        <dbReference type="PROSITE-ProRule" id="PRU00221"/>
    </source>
</evidence>
<organism evidence="8 9">
    <name type="scientific">Schizosaccharomyces pombe (strain 972 / ATCC 24843)</name>
    <name type="common">Fission yeast</name>
    <dbReference type="NCBI Taxonomy" id="284812"/>
    <lineage>
        <taxon>Eukaryota</taxon>
        <taxon>Fungi</taxon>
        <taxon>Dikarya</taxon>
        <taxon>Ascomycota</taxon>
        <taxon>Taphrinomycotina</taxon>
        <taxon>Schizosaccharomycetes</taxon>
        <taxon>Schizosaccharomycetales</taxon>
        <taxon>Schizosaccharomycetaceae</taxon>
        <taxon>Schizosaccharomyces</taxon>
    </lineage>
</organism>
<name>A0AAN2H6F9_SCHPO</name>
<dbReference type="GO" id="GO:0006364">
    <property type="term" value="P:rRNA processing"/>
    <property type="evidence" value="ECO:0007669"/>
    <property type="project" value="UniProtKB-KW"/>
</dbReference>
<sequence length="555" mass="62473">MASSKENNLKNSVYRDAFLDISSKSRKTAEKPSSKKMEKDTEELELENAVFGNINNFSSFLDKENETFDVMMNEAPELSEDNDAQEDELEKLEDAELFMFDTGSADGAKDSVPLDIIAGDNTVKEDEEASNEIPSIWEDSDDERLMISLQDHSRLRKLRQYEDEDMVNGLQYARRLRTQFERVYPVPEWAKKQDVTEEEDEFNALSEKSVIPKSLKSLFKSSVSYINQSSKLLAPGTINIKRLKDANFQAPSHSGIRCMSIHPYFPLLLTCGFDRTLRIYQLDGKVNPLVTSLHLRSSALQTALFHPDGKRVIAAGRRKYMYIWDLESAQVQKVSRMYGQENFQPSMERFHVDPTGKYIALEGRSGHINLLHALTGQFATSFKIEGVLSDVLFTSDGSEMLVLSYGAEVWHFNVEQRSVVRRWQVQDGVSTTHFCLDPSNKYLAIGSKSGIVNIYDLQTSNADAAPKPVTTLDNITFSINSMSFSQDSQVLAIASRGKKDTLRLVHVPSFSVFRNWPTSATPLGRVTCLAFGKGGELCVGNEAGRVGLWKLAHYD</sequence>
<accession>A0AAN2H6F9</accession>
<dbReference type="Proteomes" id="UP000002485">
    <property type="component" value="Chromosome II"/>
</dbReference>
<proteinExistence type="inferred from homology"/>
<dbReference type="SMART" id="SM00320">
    <property type="entry name" value="WD40"/>
    <property type="match status" value="5"/>
</dbReference>
<keyword evidence="2" id="KW-0698">rRNA processing</keyword>
<feature type="repeat" description="WD" evidence="7">
    <location>
        <begin position="293"/>
        <end position="334"/>
    </location>
</feature>
<dbReference type="PANTHER" id="PTHR18359">
    <property type="entry name" value="WD-REPEAT PROTEIN-RELATED"/>
    <property type="match status" value="1"/>
</dbReference>
<keyword evidence="5" id="KW-0539">Nucleus</keyword>
<evidence type="ECO:0000313" key="9">
    <source>
        <dbReference type="Proteomes" id="UP000002485"/>
    </source>
</evidence>
<dbReference type="SUPFAM" id="SSF50978">
    <property type="entry name" value="WD40 repeat-like"/>
    <property type="match status" value="1"/>
</dbReference>
<dbReference type="PANTHER" id="PTHR18359:SF0">
    <property type="entry name" value="U3 SMALL NUCLEOLAR RNA-ASSOCIATED PROTEIN 18 HOMOLOG"/>
    <property type="match status" value="1"/>
</dbReference>
<dbReference type="EMBL" id="CU329671">
    <property type="protein sequence ID" value="CAK9840134.1"/>
    <property type="molecule type" value="Genomic_DNA"/>
</dbReference>
<dbReference type="GeneID" id="2540529"/>
<evidence type="ECO:0000256" key="6">
    <source>
        <dbReference type="ARBA" id="ARBA00025767"/>
    </source>
</evidence>
<comment type="similarity">
    <text evidence="6">Belongs to the WD repeat UTP18 family.</text>
</comment>
<dbReference type="InterPro" id="IPR001680">
    <property type="entry name" value="WD40_rpt"/>
</dbReference>
<protein>
    <submittedName>
        <fullName evidence="8">Small subunit processome, CGI-48 family Utp18</fullName>
    </submittedName>
</protein>
<evidence type="ECO:0000256" key="3">
    <source>
        <dbReference type="ARBA" id="ARBA00022574"/>
    </source>
</evidence>
<dbReference type="Gene3D" id="2.130.10.10">
    <property type="entry name" value="YVTN repeat-like/Quinoprotein amine dehydrogenase"/>
    <property type="match status" value="1"/>
</dbReference>
<evidence type="ECO:0000256" key="5">
    <source>
        <dbReference type="ARBA" id="ARBA00023242"/>
    </source>
</evidence>
<dbReference type="InterPro" id="IPR015943">
    <property type="entry name" value="WD40/YVTN_repeat-like_dom_sf"/>
</dbReference>
<comment type="subcellular location">
    <subcellularLocation>
        <location evidence="1">Nucleus</location>
        <location evidence="1">Nucleolus</location>
    </subcellularLocation>
</comment>
<evidence type="ECO:0000313" key="8">
    <source>
        <dbReference type="EMBL" id="CAK9840134.1"/>
    </source>
</evidence>
<keyword evidence="3 7" id="KW-0853">WD repeat</keyword>
<evidence type="ECO:0000256" key="1">
    <source>
        <dbReference type="ARBA" id="ARBA00004604"/>
    </source>
</evidence>
<dbReference type="PROSITE" id="PS50082">
    <property type="entry name" value="WD_REPEATS_2"/>
    <property type="match status" value="1"/>
</dbReference>
<gene>
    <name evidence="8" type="primary">utp18</name>
    <name evidence="8" type="ORF">SPOM_SPBC29A3.06</name>
</gene>
<dbReference type="GO" id="GO:0005730">
    <property type="term" value="C:nucleolus"/>
    <property type="evidence" value="ECO:0007669"/>
    <property type="project" value="UniProtKB-SubCell"/>
</dbReference>
<evidence type="ECO:0000256" key="2">
    <source>
        <dbReference type="ARBA" id="ARBA00022552"/>
    </source>
</evidence>
<dbReference type="InterPro" id="IPR036322">
    <property type="entry name" value="WD40_repeat_dom_sf"/>
</dbReference>